<evidence type="ECO:0000256" key="1">
    <source>
        <dbReference type="SAM" id="Phobius"/>
    </source>
</evidence>
<feature type="transmembrane region" description="Helical" evidence="1">
    <location>
        <begin position="42"/>
        <end position="60"/>
    </location>
</feature>
<keyword evidence="1" id="KW-0812">Transmembrane</keyword>
<protein>
    <submittedName>
        <fullName evidence="2">Uncharacterized protein</fullName>
    </submittedName>
</protein>
<organism evidence="2 3">
    <name type="scientific">Stylosanthes scabra</name>
    <dbReference type="NCBI Taxonomy" id="79078"/>
    <lineage>
        <taxon>Eukaryota</taxon>
        <taxon>Viridiplantae</taxon>
        <taxon>Streptophyta</taxon>
        <taxon>Embryophyta</taxon>
        <taxon>Tracheophyta</taxon>
        <taxon>Spermatophyta</taxon>
        <taxon>Magnoliopsida</taxon>
        <taxon>eudicotyledons</taxon>
        <taxon>Gunneridae</taxon>
        <taxon>Pentapetalae</taxon>
        <taxon>rosids</taxon>
        <taxon>fabids</taxon>
        <taxon>Fabales</taxon>
        <taxon>Fabaceae</taxon>
        <taxon>Papilionoideae</taxon>
        <taxon>50 kb inversion clade</taxon>
        <taxon>dalbergioids sensu lato</taxon>
        <taxon>Dalbergieae</taxon>
        <taxon>Pterocarpus clade</taxon>
        <taxon>Stylosanthes</taxon>
    </lineage>
</organism>
<evidence type="ECO:0000313" key="3">
    <source>
        <dbReference type="Proteomes" id="UP001341840"/>
    </source>
</evidence>
<sequence>MVEQGKAEAVNKQQCSLSSSAKLHTTEVLNQTRKAPGSPMKMALGGFAAVTALGTFFLYLHKKPEASAMDVAKFNHADVINPRFAFSDAVNSFFSIFPSIPPTATFPPFFKIVHM</sequence>
<keyword evidence="1" id="KW-1133">Transmembrane helix</keyword>
<keyword evidence="3" id="KW-1185">Reference proteome</keyword>
<dbReference type="EMBL" id="JASCZI010000033">
    <property type="protein sequence ID" value="MED6107345.1"/>
    <property type="molecule type" value="Genomic_DNA"/>
</dbReference>
<proteinExistence type="predicted"/>
<reference evidence="2 3" key="1">
    <citation type="journal article" date="2023" name="Plants (Basel)">
        <title>Bridging the Gap: Combining Genomics and Transcriptomics Approaches to Understand Stylosanthes scabra, an Orphan Legume from the Brazilian Caatinga.</title>
        <authorList>
            <person name="Ferreira-Neto J.R.C."/>
            <person name="da Silva M.D."/>
            <person name="Binneck E."/>
            <person name="de Melo N.F."/>
            <person name="da Silva R.H."/>
            <person name="de Melo A.L.T.M."/>
            <person name="Pandolfi V."/>
            <person name="Bustamante F.O."/>
            <person name="Brasileiro-Vidal A.C."/>
            <person name="Benko-Iseppon A.M."/>
        </authorList>
    </citation>
    <scope>NUCLEOTIDE SEQUENCE [LARGE SCALE GENOMIC DNA]</scope>
    <source>
        <tissue evidence="2">Leaves</tissue>
    </source>
</reference>
<evidence type="ECO:0000313" key="2">
    <source>
        <dbReference type="EMBL" id="MED6107345.1"/>
    </source>
</evidence>
<keyword evidence="1" id="KW-0472">Membrane</keyword>
<accession>A0ABU6Q704</accession>
<dbReference type="Proteomes" id="UP001341840">
    <property type="component" value="Unassembled WGS sequence"/>
</dbReference>
<name>A0ABU6Q704_9FABA</name>
<comment type="caution">
    <text evidence="2">The sequence shown here is derived from an EMBL/GenBank/DDBJ whole genome shotgun (WGS) entry which is preliminary data.</text>
</comment>
<gene>
    <name evidence="2" type="ORF">PIB30_012994</name>
</gene>